<keyword evidence="2" id="KW-1185">Reference proteome</keyword>
<proteinExistence type="predicted"/>
<dbReference type="PROSITE" id="PS01228">
    <property type="entry name" value="COF_1"/>
    <property type="match status" value="1"/>
</dbReference>
<dbReference type="GO" id="GO:0005829">
    <property type="term" value="C:cytosol"/>
    <property type="evidence" value="ECO:0007669"/>
    <property type="project" value="TreeGrafter"/>
</dbReference>
<dbReference type="RefSeq" id="XP_013902493.1">
    <property type="nucleotide sequence ID" value="XM_014047039.1"/>
</dbReference>
<dbReference type="SUPFAM" id="SSF56784">
    <property type="entry name" value="HAD-like"/>
    <property type="match status" value="1"/>
</dbReference>
<evidence type="ECO:0000313" key="2">
    <source>
        <dbReference type="Proteomes" id="UP000054498"/>
    </source>
</evidence>
<reference evidence="1 2" key="1">
    <citation type="journal article" date="2013" name="BMC Genomics">
        <title>Reconstruction of the lipid metabolism for the microalga Monoraphidium neglectum from its genome sequence reveals characteristics suitable for biofuel production.</title>
        <authorList>
            <person name="Bogen C."/>
            <person name="Al-Dilaimi A."/>
            <person name="Albersmeier A."/>
            <person name="Wichmann J."/>
            <person name="Grundmann M."/>
            <person name="Rupp O."/>
            <person name="Lauersen K.J."/>
            <person name="Blifernez-Klassen O."/>
            <person name="Kalinowski J."/>
            <person name="Goesmann A."/>
            <person name="Mussgnug J.H."/>
            <person name="Kruse O."/>
        </authorList>
    </citation>
    <scope>NUCLEOTIDE SEQUENCE [LARGE SCALE GENOMIC DNA]</scope>
    <source>
        <strain evidence="1 2">SAG 48.87</strain>
    </source>
</reference>
<gene>
    <name evidence="1" type="ORF">MNEG_4483</name>
</gene>
<dbReference type="PANTHER" id="PTHR10000">
    <property type="entry name" value="PHOSPHOSERINE PHOSPHATASE"/>
    <property type="match status" value="1"/>
</dbReference>
<dbReference type="Gene3D" id="3.30.1240.10">
    <property type="match status" value="1"/>
</dbReference>
<sequence>MPTCAATGASQLDGIQIKLIASDVDGTLVNSKQQLTPGVEAAVQRAHAAGVPLIVATGKARGPWVPKVLPRLGPPMPGVFLQGLLICDAEGRTLYSRCLEEDVLLACIRLARGAGITLTAYTDDRIMADALDEQTERLLFYQEPTPEAVGNLEGIVGKRDVQKVIFMAPQEQIDQLRPEVAAALEGRATLTTALKGMLEVLPLGASKGEGVRWLLDHMGRDARHLMALGDGENDIEMLQLAALGVAMGNAGPGLRAVADVITGTNDEDGVAQAIEQHVLAPRRLAAM</sequence>
<dbReference type="Pfam" id="PF08282">
    <property type="entry name" value="Hydrolase_3"/>
    <property type="match status" value="1"/>
</dbReference>
<dbReference type="PROSITE" id="PS01229">
    <property type="entry name" value="COF_2"/>
    <property type="match status" value="1"/>
</dbReference>
<dbReference type="InterPro" id="IPR036412">
    <property type="entry name" value="HAD-like_sf"/>
</dbReference>
<evidence type="ECO:0000313" key="1">
    <source>
        <dbReference type="EMBL" id="KIZ03474.1"/>
    </source>
</evidence>
<dbReference type="Gene3D" id="3.40.50.1000">
    <property type="entry name" value="HAD superfamily/HAD-like"/>
    <property type="match status" value="1"/>
</dbReference>
<dbReference type="EMBL" id="KK100843">
    <property type="protein sequence ID" value="KIZ03474.1"/>
    <property type="molecule type" value="Genomic_DNA"/>
</dbReference>
<dbReference type="AlphaFoldDB" id="A0A0D2L9G4"/>
<dbReference type="PANTHER" id="PTHR10000:SF8">
    <property type="entry name" value="HAD SUPERFAMILY HYDROLASE-LIKE, TYPE 3"/>
    <property type="match status" value="1"/>
</dbReference>
<dbReference type="InterPro" id="IPR006379">
    <property type="entry name" value="HAD-SF_hydro_IIB"/>
</dbReference>
<dbReference type="CDD" id="cd07516">
    <property type="entry name" value="HAD_Pase"/>
    <property type="match status" value="1"/>
</dbReference>
<dbReference type="STRING" id="145388.A0A0D2L9G4"/>
<dbReference type="InterPro" id="IPR023214">
    <property type="entry name" value="HAD_sf"/>
</dbReference>
<dbReference type="NCBIfam" id="TIGR00099">
    <property type="entry name" value="Cof-subfamily"/>
    <property type="match status" value="1"/>
</dbReference>
<dbReference type="SFLD" id="SFLDS00003">
    <property type="entry name" value="Haloacid_Dehalogenase"/>
    <property type="match status" value="1"/>
</dbReference>
<dbReference type="Proteomes" id="UP000054498">
    <property type="component" value="Unassembled WGS sequence"/>
</dbReference>
<dbReference type="GO" id="GO:0016791">
    <property type="term" value="F:phosphatase activity"/>
    <property type="evidence" value="ECO:0007669"/>
    <property type="project" value="UniProtKB-ARBA"/>
</dbReference>
<dbReference type="InterPro" id="IPR000150">
    <property type="entry name" value="Cof"/>
</dbReference>
<protein>
    <submittedName>
        <fullName evidence="1">Uncharacterized protein</fullName>
    </submittedName>
</protein>
<dbReference type="SFLD" id="SFLDG01140">
    <property type="entry name" value="C2.B:_Phosphomannomutase_and_P"/>
    <property type="match status" value="1"/>
</dbReference>
<dbReference type="NCBIfam" id="TIGR01484">
    <property type="entry name" value="HAD-SF-IIB"/>
    <property type="match status" value="1"/>
</dbReference>
<name>A0A0D2L9G4_9CHLO</name>
<dbReference type="GO" id="GO:0000287">
    <property type="term" value="F:magnesium ion binding"/>
    <property type="evidence" value="ECO:0007669"/>
    <property type="project" value="TreeGrafter"/>
</dbReference>
<dbReference type="OrthoDB" id="27226at2759"/>
<organism evidence="1 2">
    <name type="scientific">Monoraphidium neglectum</name>
    <dbReference type="NCBI Taxonomy" id="145388"/>
    <lineage>
        <taxon>Eukaryota</taxon>
        <taxon>Viridiplantae</taxon>
        <taxon>Chlorophyta</taxon>
        <taxon>core chlorophytes</taxon>
        <taxon>Chlorophyceae</taxon>
        <taxon>CS clade</taxon>
        <taxon>Sphaeropleales</taxon>
        <taxon>Selenastraceae</taxon>
        <taxon>Monoraphidium</taxon>
    </lineage>
</organism>
<dbReference type="KEGG" id="mng:MNEG_4483"/>
<dbReference type="GeneID" id="25737360"/>
<accession>A0A0D2L9G4</accession>